<keyword evidence="1" id="KW-0378">Hydrolase</keyword>
<dbReference type="EMBL" id="QGDL01000001">
    <property type="protein sequence ID" value="PWJ31742.1"/>
    <property type="molecule type" value="Genomic_DNA"/>
</dbReference>
<dbReference type="Pfam" id="PF20434">
    <property type="entry name" value="BD-FAE"/>
    <property type="match status" value="1"/>
</dbReference>
<comment type="caution">
    <text evidence="3">The sequence shown here is derived from an EMBL/GenBank/DDBJ whole genome shotgun (WGS) entry which is preliminary data.</text>
</comment>
<organism evidence="3 4">
    <name type="scientific">Faecalicatena orotica</name>
    <dbReference type="NCBI Taxonomy" id="1544"/>
    <lineage>
        <taxon>Bacteria</taxon>
        <taxon>Bacillati</taxon>
        <taxon>Bacillota</taxon>
        <taxon>Clostridia</taxon>
        <taxon>Lachnospirales</taxon>
        <taxon>Lachnospiraceae</taxon>
        <taxon>Faecalicatena</taxon>
    </lineage>
</organism>
<reference evidence="3 4" key="1">
    <citation type="submission" date="2018-05" db="EMBL/GenBank/DDBJ databases">
        <title>The Hungate 1000. A catalogue of reference genomes from the rumen microbiome.</title>
        <authorList>
            <person name="Kelly W."/>
        </authorList>
    </citation>
    <scope>NUCLEOTIDE SEQUENCE [LARGE SCALE GENOMIC DNA]</scope>
    <source>
        <strain evidence="3 4">NLAE-zl-C242</strain>
    </source>
</reference>
<gene>
    <name evidence="3" type="ORF">A8806_10126</name>
</gene>
<evidence type="ECO:0000313" key="3">
    <source>
        <dbReference type="EMBL" id="PWJ31742.1"/>
    </source>
</evidence>
<feature type="domain" description="BD-FAE-like" evidence="2">
    <location>
        <begin position="36"/>
        <end position="219"/>
    </location>
</feature>
<dbReference type="GO" id="GO:0016787">
    <property type="term" value="F:hydrolase activity"/>
    <property type="evidence" value="ECO:0007669"/>
    <property type="project" value="UniProtKB-KW"/>
</dbReference>
<dbReference type="RefSeq" id="WP_109729144.1">
    <property type="nucleotide sequence ID" value="NZ_BAAACK010000007.1"/>
</dbReference>
<dbReference type="Gene3D" id="3.40.50.1820">
    <property type="entry name" value="alpha/beta hydrolase"/>
    <property type="match status" value="1"/>
</dbReference>
<dbReference type="Proteomes" id="UP000245845">
    <property type="component" value="Unassembled WGS sequence"/>
</dbReference>
<dbReference type="InterPro" id="IPR049492">
    <property type="entry name" value="BD-FAE-like_dom"/>
</dbReference>
<keyword evidence="4" id="KW-1185">Reference proteome</keyword>
<dbReference type="InterPro" id="IPR050300">
    <property type="entry name" value="GDXG_lipolytic_enzyme"/>
</dbReference>
<dbReference type="PANTHER" id="PTHR48081">
    <property type="entry name" value="AB HYDROLASE SUPERFAMILY PROTEIN C4A8.06C"/>
    <property type="match status" value="1"/>
</dbReference>
<protein>
    <submittedName>
        <fullName evidence="3">Acetyl esterase/lipase</fullName>
    </submittedName>
</protein>
<dbReference type="InterPro" id="IPR029058">
    <property type="entry name" value="AB_hydrolase_fold"/>
</dbReference>
<evidence type="ECO:0000256" key="1">
    <source>
        <dbReference type="ARBA" id="ARBA00022801"/>
    </source>
</evidence>
<evidence type="ECO:0000313" key="4">
    <source>
        <dbReference type="Proteomes" id="UP000245845"/>
    </source>
</evidence>
<dbReference type="PANTHER" id="PTHR48081:SF6">
    <property type="entry name" value="PEPTIDASE S9 PROLYL OLIGOPEPTIDASE CATALYTIC DOMAIN-CONTAINING PROTEIN"/>
    <property type="match status" value="1"/>
</dbReference>
<accession>A0A2Y9B6V7</accession>
<name>A0A2Y9B6V7_9FIRM</name>
<proteinExistence type="predicted"/>
<sequence length="285" mass="31787">MQYEVISIHTEQSAPNTKFYAYILDSSKEFQPDLIRPMIILCPGGGYEKTSDREAEPVAMRLLAMGYHVGILRYSVAPARFPTALLELAEVMKLVHENHEKWHVDWNQIYVQGSSAGGHLAASLGVFWNKPFLYKAAGTKPDILKPAGLILNYPVITSKKKYSHEGSFRNLLGSEYKEKKKEVSLEKLVTSDMPPCFIWHTFTDTTVPVENSLLLAAALRGAGVSTELHVYPTGGHGLSLADESTSRADGSSVCPPVQSWIDLLEVWLATRTEKDICKKREKHVQ</sequence>
<dbReference type="SUPFAM" id="SSF53474">
    <property type="entry name" value="alpha/beta-Hydrolases"/>
    <property type="match status" value="1"/>
</dbReference>
<evidence type="ECO:0000259" key="2">
    <source>
        <dbReference type="Pfam" id="PF20434"/>
    </source>
</evidence>
<dbReference type="OrthoDB" id="9794725at2"/>
<dbReference type="AlphaFoldDB" id="A0A2Y9B6V7"/>